<reference evidence="11 12" key="1">
    <citation type="submission" date="2021-03" db="EMBL/GenBank/DDBJ databases">
        <title>Complete genome of Parasphingorhabdus_sp.JHSY0214.</title>
        <authorList>
            <person name="Yoo J.H."/>
            <person name="Bae J.W."/>
        </authorList>
    </citation>
    <scope>NUCLEOTIDE SEQUENCE [LARGE SCALE GENOMIC DNA]</scope>
    <source>
        <strain evidence="11 12">JHSY0214</strain>
    </source>
</reference>
<protein>
    <submittedName>
        <fullName evidence="11">Acetylornithine deacetylase</fullName>
        <ecNumber evidence="11">3.5.1.16</ecNumber>
    </submittedName>
</protein>
<dbReference type="InterPro" id="IPR010169">
    <property type="entry name" value="AcOrn-deacetyl"/>
</dbReference>
<evidence type="ECO:0000313" key="11">
    <source>
        <dbReference type="EMBL" id="QTD55033.1"/>
    </source>
</evidence>
<dbReference type="Pfam" id="PF07687">
    <property type="entry name" value="M20_dimer"/>
    <property type="match status" value="1"/>
</dbReference>
<dbReference type="InterPro" id="IPR001261">
    <property type="entry name" value="ArgE/DapE_CS"/>
</dbReference>
<keyword evidence="8" id="KW-0862">Zinc</keyword>
<sequence length="387" mass="41450">MTNPLLHSSLSILDSLISFDTTSRNSNLELIEWVENYLAQYGINATRVVNEDGSKANLYATIGPNVEGGVILSGHSDVVPVDGQDWSSDPFIVTERENLLHGRGTCDMKGFIALALAAAPSLKDGTCPVHLAISYDEEVGCLGAPAMIEEIAATLPKPALAIIGEPTMMKVVTGHKGICVHEVEVLGHEAHSSLTHLGVSANMVAIELMHDLADLARALWENADPNSPFTPPHATLTIGKMEGGTAANILARRAHFIFDLRCPPNIDPDQVLKPFKEKAAAIDAQLKDTFPETGVRVEQLSNAPPLGQSGSDEAEAFVRKLTGDNTPAGVVSYAAEAGQFQQAGFPTVICGPGSIEQAHQPNEYISLDQFTRGAEFMLRLVDELKQE</sequence>
<dbReference type="NCBIfam" id="TIGR01892">
    <property type="entry name" value="AcOrn-deacetyl"/>
    <property type="match status" value="1"/>
</dbReference>
<dbReference type="InterPro" id="IPR011650">
    <property type="entry name" value="Peptidase_M20_dimer"/>
</dbReference>
<dbReference type="Gene3D" id="3.40.630.10">
    <property type="entry name" value="Zn peptidases"/>
    <property type="match status" value="1"/>
</dbReference>
<proteinExistence type="inferred from homology"/>
<dbReference type="PANTHER" id="PTHR43808">
    <property type="entry name" value="ACETYLORNITHINE DEACETYLASE"/>
    <property type="match status" value="1"/>
</dbReference>
<evidence type="ECO:0000256" key="6">
    <source>
        <dbReference type="ARBA" id="ARBA00022723"/>
    </source>
</evidence>
<feature type="domain" description="Peptidase M20 dimerisation" evidence="10">
    <location>
        <begin position="173"/>
        <end position="282"/>
    </location>
</feature>
<evidence type="ECO:0000256" key="2">
    <source>
        <dbReference type="ARBA" id="ARBA00005691"/>
    </source>
</evidence>
<keyword evidence="3" id="KW-0963">Cytoplasm</keyword>
<keyword evidence="7 11" id="KW-0378">Hydrolase</keyword>
<dbReference type="Proteomes" id="UP000663923">
    <property type="component" value="Chromosome"/>
</dbReference>
<evidence type="ECO:0000256" key="5">
    <source>
        <dbReference type="ARBA" id="ARBA00022605"/>
    </source>
</evidence>
<dbReference type="RefSeq" id="WP_207986860.1">
    <property type="nucleotide sequence ID" value="NZ_CP071794.1"/>
</dbReference>
<comment type="cofactor">
    <cofactor evidence="1">
        <name>Zn(2+)</name>
        <dbReference type="ChEBI" id="CHEBI:29105"/>
    </cofactor>
</comment>
<evidence type="ECO:0000313" key="12">
    <source>
        <dbReference type="Proteomes" id="UP000663923"/>
    </source>
</evidence>
<dbReference type="Gene3D" id="3.30.70.360">
    <property type="match status" value="1"/>
</dbReference>
<keyword evidence="5" id="KW-0028">Amino-acid biosynthesis</keyword>
<dbReference type="CDD" id="cd03894">
    <property type="entry name" value="M20_ArgE"/>
    <property type="match status" value="1"/>
</dbReference>
<evidence type="ECO:0000256" key="8">
    <source>
        <dbReference type="ARBA" id="ARBA00022833"/>
    </source>
</evidence>
<comment type="similarity">
    <text evidence="2">Belongs to the peptidase M20A family. ArgE subfamily.</text>
</comment>
<evidence type="ECO:0000256" key="3">
    <source>
        <dbReference type="ARBA" id="ARBA00022490"/>
    </source>
</evidence>
<dbReference type="EMBL" id="CP071794">
    <property type="protein sequence ID" value="QTD55033.1"/>
    <property type="molecule type" value="Genomic_DNA"/>
</dbReference>
<dbReference type="SUPFAM" id="SSF53187">
    <property type="entry name" value="Zn-dependent exopeptidases"/>
    <property type="match status" value="1"/>
</dbReference>
<evidence type="ECO:0000256" key="9">
    <source>
        <dbReference type="ARBA" id="ARBA00023285"/>
    </source>
</evidence>
<accession>A0ABX7T4X7</accession>
<keyword evidence="4" id="KW-0055">Arginine biosynthesis</keyword>
<dbReference type="PROSITE" id="PS00759">
    <property type="entry name" value="ARGE_DAPE_CPG2_2"/>
    <property type="match status" value="1"/>
</dbReference>
<evidence type="ECO:0000259" key="10">
    <source>
        <dbReference type="Pfam" id="PF07687"/>
    </source>
</evidence>
<name>A0ABX7T4X7_9SPHN</name>
<dbReference type="NCBIfam" id="NF005710">
    <property type="entry name" value="PRK07522.1"/>
    <property type="match status" value="1"/>
</dbReference>
<dbReference type="InterPro" id="IPR050072">
    <property type="entry name" value="Peptidase_M20A"/>
</dbReference>
<gene>
    <name evidence="11" type="primary">argE</name>
    <name evidence="11" type="ORF">J4G78_12440</name>
</gene>
<evidence type="ECO:0000256" key="7">
    <source>
        <dbReference type="ARBA" id="ARBA00022801"/>
    </source>
</evidence>
<keyword evidence="9" id="KW-0170">Cobalt</keyword>
<organism evidence="11 12">
    <name type="scientific">Parasphingorhabdus cellanae</name>
    <dbReference type="NCBI Taxonomy" id="2806553"/>
    <lineage>
        <taxon>Bacteria</taxon>
        <taxon>Pseudomonadati</taxon>
        <taxon>Pseudomonadota</taxon>
        <taxon>Alphaproteobacteria</taxon>
        <taxon>Sphingomonadales</taxon>
        <taxon>Sphingomonadaceae</taxon>
        <taxon>Parasphingorhabdus</taxon>
    </lineage>
</organism>
<keyword evidence="6" id="KW-0479">Metal-binding</keyword>
<dbReference type="GO" id="GO:0008777">
    <property type="term" value="F:acetylornithine deacetylase activity"/>
    <property type="evidence" value="ECO:0007669"/>
    <property type="project" value="UniProtKB-EC"/>
</dbReference>
<evidence type="ECO:0000256" key="1">
    <source>
        <dbReference type="ARBA" id="ARBA00001947"/>
    </source>
</evidence>
<dbReference type="EC" id="3.5.1.16" evidence="11"/>
<dbReference type="InterPro" id="IPR036264">
    <property type="entry name" value="Bact_exopeptidase_dim_dom"/>
</dbReference>
<dbReference type="Pfam" id="PF01546">
    <property type="entry name" value="Peptidase_M20"/>
    <property type="match status" value="1"/>
</dbReference>
<dbReference type="InterPro" id="IPR002933">
    <property type="entry name" value="Peptidase_M20"/>
</dbReference>
<evidence type="ECO:0000256" key="4">
    <source>
        <dbReference type="ARBA" id="ARBA00022571"/>
    </source>
</evidence>
<dbReference type="SUPFAM" id="SSF55031">
    <property type="entry name" value="Bacterial exopeptidase dimerisation domain"/>
    <property type="match status" value="1"/>
</dbReference>
<dbReference type="PANTHER" id="PTHR43808:SF31">
    <property type="entry name" value="N-ACETYL-L-CITRULLINE DEACETYLASE"/>
    <property type="match status" value="1"/>
</dbReference>
<keyword evidence="12" id="KW-1185">Reference proteome</keyword>